<keyword evidence="2" id="KW-1185">Reference proteome</keyword>
<proteinExistence type="predicted"/>
<name>A0A5N5QLY6_9AGAM</name>
<gene>
    <name evidence="1" type="ORF">CTheo_3889</name>
</gene>
<evidence type="ECO:0000313" key="1">
    <source>
        <dbReference type="EMBL" id="KAB5592689.1"/>
    </source>
</evidence>
<organism evidence="1 2">
    <name type="scientific">Ceratobasidium theobromae</name>
    <dbReference type="NCBI Taxonomy" id="1582974"/>
    <lineage>
        <taxon>Eukaryota</taxon>
        <taxon>Fungi</taxon>
        <taxon>Dikarya</taxon>
        <taxon>Basidiomycota</taxon>
        <taxon>Agaricomycotina</taxon>
        <taxon>Agaricomycetes</taxon>
        <taxon>Cantharellales</taxon>
        <taxon>Ceratobasidiaceae</taxon>
        <taxon>Ceratobasidium</taxon>
    </lineage>
</organism>
<protein>
    <submittedName>
        <fullName evidence="1">Uncharacterized protein</fullName>
    </submittedName>
</protein>
<accession>A0A5N5QLY6</accession>
<dbReference type="Proteomes" id="UP000383932">
    <property type="component" value="Unassembled WGS sequence"/>
</dbReference>
<evidence type="ECO:0000313" key="2">
    <source>
        <dbReference type="Proteomes" id="UP000383932"/>
    </source>
</evidence>
<sequence>MLEAPQSLKRFSGPPILCAGLFKSPAAAQLESVIVKCRASHAAYFPKHRDATILMTETVESLPCLKELIFEDGVLPLYGIDYPQIGKILRAAPALVRAQLGCLELELDPDKLNWLFEHSPQLEVLYVRSGRNKPASGELWKTLGPVALKLKEACPRLRQMSVAYPGCEEASTITWMNGASTPSLGLKPFYPVL</sequence>
<comment type="caution">
    <text evidence="1">The sequence shown here is derived from an EMBL/GenBank/DDBJ whole genome shotgun (WGS) entry which is preliminary data.</text>
</comment>
<dbReference type="AlphaFoldDB" id="A0A5N5QLY6"/>
<dbReference type="EMBL" id="SSOP01000057">
    <property type="protein sequence ID" value="KAB5592689.1"/>
    <property type="molecule type" value="Genomic_DNA"/>
</dbReference>
<reference evidence="1 2" key="1">
    <citation type="journal article" date="2019" name="Fungal Biol. Biotechnol.">
        <title>Draft genome sequence of fastidious pathogen Ceratobasidium theobromae, which causes vascular-streak dieback in Theobroma cacao.</title>
        <authorList>
            <person name="Ali S.S."/>
            <person name="Asman A."/>
            <person name="Shao J."/>
            <person name="Firmansyah A.P."/>
            <person name="Susilo A.W."/>
            <person name="Rosmana A."/>
            <person name="McMahon P."/>
            <person name="Junaid M."/>
            <person name="Guest D."/>
            <person name="Kheng T.Y."/>
            <person name="Meinhardt L.W."/>
            <person name="Bailey B.A."/>
        </authorList>
    </citation>
    <scope>NUCLEOTIDE SEQUENCE [LARGE SCALE GENOMIC DNA]</scope>
    <source>
        <strain evidence="1 2">CT2</strain>
    </source>
</reference>